<keyword evidence="1" id="KW-0812">Transmembrane</keyword>
<sequence length="277" mass="28854">MVPQRRVPHRSGLCRILIALTLAAVLGLPIAWRAAAAGDPQTGVPSEVEQAVRSDLARWVGVLASDPHSRAHGVEDPARYSLGDGYRLYRVSRFVREGGVATTLDQFTEAQDVYRFVVNLDGRPLGIAEVQRQGGRWAVVGVGYDGPVETAGNGGTATGGFADRLARARALLAERGLLADVRWVDHPPYLTGLAGSDGEDSSFISLGNHLGLAEGHVTSLADVSARIHQAAGTDANGTDAKSPPTTPDPLATALAGVGVLGAAVGVGGYLWLRRASG</sequence>
<dbReference type="HOGENOM" id="CLU_1057424_0_0_9"/>
<keyword evidence="1" id="KW-0472">Membrane</keyword>
<accession>K6Q2D6</accession>
<evidence type="ECO:0000313" key="2">
    <source>
        <dbReference type="EMBL" id="EKP95368.1"/>
    </source>
</evidence>
<keyword evidence="3" id="KW-1185">Reference proteome</keyword>
<dbReference type="AlphaFoldDB" id="K6Q2D6"/>
<organism evidence="2 3">
    <name type="scientific">Thermaerobacter subterraneus DSM 13965</name>
    <dbReference type="NCBI Taxonomy" id="867903"/>
    <lineage>
        <taxon>Bacteria</taxon>
        <taxon>Bacillati</taxon>
        <taxon>Bacillota</taxon>
        <taxon>Clostridia</taxon>
        <taxon>Eubacteriales</taxon>
        <taxon>Clostridiales Family XVII. Incertae Sedis</taxon>
        <taxon>Thermaerobacter</taxon>
    </lineage>
</organism>
<proteinExistence type="predicted"/>
<gene>
    <name evidence="2" type="ORF">ThesuDRAFT_01118</name>
</gene>
<name>K6Q2D6_9FIRM</name>
<dbReference type="RefSeq" id="WP_006903381.1">
    <property type="nucleotide sequence ID" value="NZ_JH976535.1"/>
</dbReference>
<dbReference type="EMBL" id="AENY02000002">
    <property type="protein sequence ID" value="EKP95368.1"/>
    <property type="molecule type" value="Genomic_DNA"/>
</dbReference>
<keyword evidence="1" id="KW-1133">Transmembrane helix</keyword>
<protein>
    <submittedName>
        <fullName evidence="2">Uncharacterized protein</fullName>
    </submittedName>
</protein>
<dbReference type="Proteomes" id="UP000005710">
    <property type="component" value="Unassembled WGS sequence"/>
</dbReference>
<comment type="caution">
    <text evidence="2">The sequence shown here is derived from an EMBL/GenBank/DDBJ whole genome shotgun (WGS) entry which is preliminary data.</text>
</comment>
<evidence type="ECO:0000256" key="1">
    <source>
        <dbReference type="SAM" id="Phobius"/>
    </source>
</evidence>
<evidence type="ECO:0000313" key="3">
    <source>
        <dbReference type="Proteomes" id="UP000005710"/>
    </source>
</evidence>
<reference evidence="2" key="2">
    <citation type="submission" date="2012-10" db="EMBL/GenBank/DDBJ databases">
        <title>Improved high-quality draft of Thermaerobacter subterraneus C21, DSM 13965.</title>
        <authorList>
            <consortium name="DOE Joint Genome Institute"/>
            <person name="Eisen J."/>
            <person name="Huntemann M."/>
            <person name="Wei C.-L."/>
            <person name="Han J."/>
            <person name="Detter J.C."/>
            <person name="Han C."/>
            <person name="Tapia R."/>
            <person name="Chen A."/>
            <person name="Kyrpides N."/>
            <person name="Mavromatis K."/>
            <person name="Markowitz V."/>
            <person name="Szeto E."/>
            <person name="Ivanova N."/>
            <person name="Mikhailova N."/>
            <person name="Ovchinnikova G."/>
            <person name="Pagani I."/>
            <person name="Pati A."/>
            <person name="Goodwin L."/>
            <person name="Nordberg H.P."/>
            <person name="Cantor M.N."/>
            <person name="Hua S.X."/>
            <person name="Woyke T."/>
            <person name="Eisen J."/>
            <person name="Klenk H.-P."/>
        </authorList>
    </citation>
    <scope>NUCLEOTIDE SEQUENCE [LARGE SCALE GENOMIC DNA]</scope>
    <source>
        <strain evidence="2">DSM 13965</strain>
    </source>
</reference>
<reference evidence="2" key="1">
    <citation type="submission" date="2010-10" db="EMBL/GenBank/DDBJ databases">
        <authorList>
            <consortium name="US DOE Joint Genome Institute (JGI-PGF)"/>
            <person name="Lucas S."/>
            <person name="Copeland A."/>
            <person name="Lapidus A."/>
            <person name="Bruce D."/>
            <person name="Goodwin L."/>
            <person name="Pitluck S."/>
            <person name="Kyrpides N."/>
            <person name="Mavromatis K."/>
            <person name="Detter J.C."/>
            <person name="Han C."/>
            <person name="Land M."/>
            <person name="Hauser L."/>
            <person name="Markowitz V."/>
            <person name="Cheng J.-F."/>
            <person name="Hugenholtz P."/>
            <person name="Woyke T."/>
            <person name="Wu D."/>
            <person name="Pukall R."/>
            <person name="Wahrenburg C."/>
            <person name="Brambilla E."/>
            <person name="Klenk H.-P."/>
            <person name="Eisen J.A."/>
        </authorList>
    </citation>
    <scope>NUCLEOTIDE SEQUENCE [LARGE SCALE GENOMIC DNA]</scope>
    <source>
        <strain evidence="2">DSM 13965</strain>
    </source>
</reference>
<feature type="transmembrane region" description="Helical" evidence="1">
    <location>
        <begin position="250"/>
        <end position="272"/>
    </location>
</feature>